<reference evidence="1" key="1">
    <citation type="submission" date="2022-12" db="EMBL/GenBank/DDBJ databases">
        <authorList>
            <person name="Alioto T."/>
            <person name="Alioto T."/>
            <person name="Gomez Garrido J."/>
        </authorList>
    </citation>
    <scope>NUCLEOTIDE SEQUENCE</scope>
</reference>
<organism evidence="1 2">
    <name type="scientific">Podarcis lilfordi</name>
    <name type="common">Lilford's wall lizard</name>
    <dbReference type="NCBI Taxonomy" id="74358"/>
    <lineage>
        <taxon>Eukaryota</taxon>
        <taxon>Metazoa</taxon>
        <taxon>Chordata</taxon>
        <taxon>Craniata</taxon>
        <taxon>Vertebrata</taxon>
        <taxon>Euteleostomi</taxon>
        <taxon>Lepidosauria</taxon>
        <taxon>Squamata</taxon>
        <taxon>Bifurcata</taxon>
        <taxon>Unidentata</taxon>
        <taxon>Episquamata</taxon>
        <taxon>Laterata</taxon>
        <taxon>Lacertibaenia</taxon>
        <taxon>Lacertidae</taxon>
        <taxon>Podarcis</taxon>
    </lineage>
</organism>
<gene>
    <name evidence="1" type="ORF">PODLI_1B038108</name>
</gene>
<dbReference type="AlphaFoldDB" id="A0AA35KBL9"/>
<dbReference type="EMBL" id="OX395130">
    <property type="protein sequence ID" value="CAI5774469.1"/>
    <property type="molecule type" value="Genomic_DNA"/>
</dbReference>
<protein>
    <submittedName>
        <fullName evidence="1">Uncharacterized protein</fullName>
    </submittedName>
</protein>
<evidence type="ECO:0000313" key="2">
    <source>
        <dbReference type="Proteomes" id="UP001178461"/>
    </source>
</evidence>
<accession>A0AA35KBL9</accession>
<name>A0AA35KBL9_9SAUR</name>
<evidence type="ECO:0000313" key="1">
    <source>
        <dbReference type="EMBL" id="CAI5774469.1"/>
    </source>
</evidence>
<sequence>MGGLTLTCESSLVSGAVFSLGQVSPRFSQKEVIIYAHSGSWVDGTSCFTSELHCNVFPGRWCSFNSTQRYGRTVQSSKQAHPGFYFVSSHLGSIGLEKKRGTSKSLELPIR</sequence>
<dbReference type="Proteomes" id="UP001178461">
    <property type="component" value="Chromosome 5"/>
</dbReference>
<proteinExistence type="predicted"/>
<keyword evidence="2" id="KW-1185">Reference proteome</keyword>